<name>A0ABS1CII4_9GAMM</name>
<evidence type="ECO:0000256" key="1">
    <source>
        <dbReference type="SAM" id="SignalP"/>
    </source>
</evidence>
<sequence length="302" mass="32378">MNVRRLRLLLLCAALLAAACAHAQPPGRGLGLQFEAGTVFGADAGLDSGGDVGVDAWSVRLSGRRAVTDDLRLGLAAGFGEQRFRFSGDGDFSSLRPWGDVQDVRLSGSLFWEPTDRWSLFAIPTLRWEAEAGASLSDGQIAGLITAASYKVNDRLSIGPGVGIFSGLEEDADFFPVLAVDWQITDRLKFRTGRGFGASRGPGLAFDWAANDDWSVSLGGRYEKDRFRLDDHGVAPGGIGQATSTPIFIAVTRKLGRIGRLRGIVGMDLNGSVRLEDAQGDLLRRTDAEDAPFAGATFDVRF</sequence>
<evidence type="ECO:0000313" key="3">
    <source>
        <dbReference type="Proteomes" id="UP000748752"/>
    </source>
</evidence>
<gene>
    <name evidence="2" type="ORF">CKO31_13415</name>
</gene>
<organism evidence="2 3">
    <name type="scientific">Thiohalocapsa halophila</name>
    <dbReference type="NCBI Taxonomy" id="69359"/>
    <lineage>
        <taxon>Bacteria</taxon>
        <taxon>Pseudomonadati</taxon>
        <taxon>Pseudomonadota</taxon>
        <taxon>Gammaproteobacteria</taxon>
        <taxon>Chromatiales</taxon>
        <taxon>Chromatiaceae</taxon>
        <taxon>Thiohalocapsa</taxon>
    </lineage>
</organism>
<dbReference type="RefSeq" id="WP_200238410.1">
    <property type="nucleotide sequence ID" value="NZ_NRRV01000031.1"/>
</dbReference>
<comment type="caution">
    <text evidence="2">The sequence shown here is derived from an EMBL/GenBank/DDBJ whole genome shotgun (WGS) entry which is preliminary data.</text>
</comment>
<evidence type="ECO:0000313" key="2">
    <source>
        <dbReference type="EMBL" id="MBK1631726.1"/>
    </source>
</evidence>
<feature type="signal peptide" evidence="1">
    <location>
        <begin position="1"/>
        <end position="23"/>
    </location>
</feature>
<evidence type="ECO:0008006" key="4">
    <source>
        <dbReference type="Google" id="ProtNLM"/>
    </source>
</evidence>
<keyword evidence="1" id="KW-0732">Signal</keyword>
<feature type="chain" id="PRO_5047210865" description="Transporter" evidence="1">
    <location>
        <begin position="24"/>
        <end position="302"/>
    </location>
</feature>
<dbReference type="EMBL" id="NRRV01000031">
    <property type="protein sequence ID" value="MBK1631726.1"/>
    <property type="molecule type" value="Genomic_DNA"/>
</dbReference>
<reference evidence="2 3" key="1">
    <citation type="journal article" date="2020" name="Microorganisms">
        <title>Osmotic Adaptation and Compatible Solute Biosynthesis of Phototrophic Bacteria as Revealed from Genome Analyses.</title>
        <authorList>
            <person name="Imhoff J.F."/>
            <person name="Rahn T."/>
            <person name="Kunzel S."/>
            <person name="Keller A."/>
            <person name="Neulinger S.C."/>
        </authorList>
    </citation>
    <scope>NUCLEOTIDE SEQUENCE [LARGE SCALE GENOMIC DNA]</scope>
    <source>
        <strain evidence="2 3">DSM 6210</strain>
    </source>
</reference>
<dbReference type="Proteomes" id="UP000748752">
    <property type="component" value="Unassembled WGS sequence"/>
</dbReference>
<accession>A0ABS1CII4</accession>
<dbReference type="SUPFAM" id="SSF56935">
    <property type="entry name" value="Porins"/>
    <property type="match status" value="1"/>
</dbReference>
<keyword evidence="3" id="KW-1185">Reference proteome</keyword>
<protein>
    <recommendedName>
        <fullName evidence="4">Transporter</fullName>
    </recommendedName>
</protein>
<proteinExistence type="predicted"/>
<dbReference type="PROSITE" id="PS51257">
    <property type="entry name" value="PROKAR_LIPOPROTEIN"/>
    <property type="match status" value="1"/>
</dbReference>